<evidence type="ECO:0000256" key="1">
    <source>
        <dbReference type="SAM" id="MobiDB-lite"/>
    </source>
</evidence>
<gene>
    <name evidence="2" type="ORF">EK21DRAFT_90369</name>
</gene>
<feature type="compositionally biased region" description="Basic and acidic residues" evidence="1">
    <location>
        <begin position="23"/>
        <end position="33"/>
    </location>
</feature>
<reference evidence="2" key="1">
    <citation type="journal article" date="2020" name="Stud. Mycol.">
        <title>101 Dothideomycetes genomes: a test case for predicting lifestyles and emergence of pathogens.</title>
        <authorList>
            <person name="Haridas S."/>
            <person name="Albert R."/>
            <person name="Binder M."/>
            <person name="Bloem J."/>
            <person name="Labutti K."/>
            <person name="Salamov A."/>
            <person name="Andreopoulos B."/>
            <person name="Baker S."/>
            <person name="Barry K."/>
            <person name="Bills G."/>
            <person name="Bluhm B."/>
            <person name="Cannon C."/>
            <person name="Castanera R."/>
            <person name="Culley D."/>
            <person name="Daum C."/>
            <person name="Ezra D."/>
            <person name="Gonzalez J."/>
            <person name="Henrissat B."/>
            <person name="Kuo A."/>
            <person name="Liang C."/>
            <person name="Lipzen A."/>
            <person name="Lutzoni F."/>
            <person name="Magnuson J."/>
            <person name="Mondo S."/>
            <person name="Nolan M."/>
            <person name="Ohm R."/>
            <person name="Pangilinan J."/>
            <person name="Park H.-J."/>
            <person name="Ramirez L."/>
            <person name="Alfaro M."/>
            <person name="Sun H."/>
            <person name="Tritt A."/>
            <person name="Yoshinaga Y."/>
            <person name="Zwiers L.-H."/>
            <person name="Turgeon B."/>
            <person name="Goodwin S."/>
            <person name="Spatafora J."/>
            <person name="Crous P."/>
            <person name="Grigoriev I."/>
        </authorList>
    </citation>
    <scope>NUCLEOTIDE SEQUENCE</scope>
    <source>
        <strain evidence="2">CBS 110217</strain>
    </source>
</reference>
<feature type="compositionally biased region" description="Polar residues" evidence="1">
    <location>
        <begin position="1"/>
        <end position="16"/>
    </location>
</feature>
<proteinExistence type="predicted"/>
<evidence type="ECO:0000313" key="2">
    <source>
        <dbReference type="EMBL" id="KAF2028696.1"/>
    </source>
</evidence>
<dbReference type="AlphaFoldDB" id="A0A9P4LJ20"/>
<feature type="region of interest" description="Disordered" evidence="1">
    <location>
        <begin position="1"/>
        <end position="93"/>
    </location>
</feature>
<name>A0A9P4LJ20_9PLEO</name>
<comment type="caution">
    <text evidence="2">The sequence shown here is derived from an EMBL/GenBank/DDBJ whole genome shotgun (WGS) entry which is preliminary data.</text>
</comment>
<organism evidence="2 3">
    <name type="scientific">Setomelanomma holmii</name>
    <dbReference type="NCBI Taxonomy" id="210430"/>
    <lineage>
        <taxon>Eukaryota</taxon>
        <taxon>Fungi</taxon>
        <taxon>Dikarya</taxon>
        <taxon>Ascomycota</taxon>
        <taxon>Pezizomycotina</taxon>
        <taxon>Dothideomycetes</taxon>
        <taxon>Pleosporomycetidae</taxon>
        <taxon>Pleosporales</taxon>
        <taxon>Pleosporineae</taxon>
        <taxon>Phaeosphaeriaceae</taxon>
        <taxon>Setomelanomma</taxon>
    </lineage>
</organism>
<sequence length="280" mass="31893">MDNKQPSSGEYSSTAQPPSPHYVVDELGHRESPDTSDNSTTERILPTEAFPESSSSPTSEGELQSERNKTTERFAVAASRADSTSDSALGKRVPLPQCPLLTKSMPTQSPSQSTSTQDRVEWQSLQRFSDEDRALNLIYHEPYKKENHISRSQQVLGLKYVHEKYHSRICRSLCPSRVPDFIDQVFPYFDDPEKVINPPPGIDPSLHRNPRTYLNQYWHYRARHARKEHTRESQIKSSDEGCATRGRPHFGMPAITDSCAGQKKCDMNVVYVNRRVDQEE</sequence>
<feature type="compositionally biased region" description="Low complexity" evidence="1">
    <location>
        <begin position="75"/>
        <end position="88"/>
    </location>
</feature>
<dbReference type="EMBL" id="ML978209">
    <property type="protein sequence ID" value="KAF2028696.1"/>
    <property type="molecule type" value="Genomic_DNA"/>
</dbReference>
<protein>
    <submittedName>
        <fullName evidence="2">Uncharacterized protein</fullName>
    </submittedName>
</protein>
<dbReference type="Proteomes" id="UP000799777">
    <property type="component" value="Unassembled WGS sequence"/>
</dbReference>
<feature type="compositionally biased region" description="Low complexity" evidence="1">
    <location>
        <begin position="46"/>
        <end position="60"/>
    </location>
</feature>
<accession>A0A9P4LJ20</accession>
<evidence type="ECO:0000313" key="3">
    <source>
        <dbReference type="Proteomes" id="UP000799777"/>
    </source>
</evidence>
<keyword evidence="3" id="KW-1185">Reference proteome</keyword>